<evidence type="ECO:0000259" key="2">
    <source>
        <dbReference type="Pfam" id="PF03795"/>
    </source>
</evidence>
<dbReference type="RefSeq" id="WP_343909089.1">
    <property type="nucleotide sequence ID" value="NZ_BAAAJE010000021.1"/>
</dbReference>
<name>A0ABN1UJQ6_9ACTN</name>
<comment type="similarity">
    <text evidence="1">Belongs to the YciI family.</text>
</comment>
<accession>A0ABN1UJQ6</accession>
<evidence type="ECO:0000313" key="4">
    <source>
        <dbReference type="Proteomes" id="UP001499979"/>
    </source>
</evidence>
<dbReference type="InterPro" id="IPR005545">
    <property type="entry name" value="YCII"/>
</dbReference>
<evidence type="ECO:0000256" key="1">
    <source>
        <dbReference type="ARBA" id="ARBA00007689"/>
    </source>
</evidence>
<evidence type="ECO:0000313" key="3">
    <source>
        <dbReference type="EMBL" id="GAA1155280.1"/>
    </source>
</evidence>
<protein>
    <recommendedName>
        <fullName evidence="2">YCII-related domain-containing protein</fullName>
    </recommendedName>
</protein>
<comment type="caution">
    <text evidence="3">The sequence shown here is derived from an EMBL/GenBank/DDBJ whole genome shotgun (WGS) entry which is preliminary data.</text>
</comment>
<organism evidence="3 4">
    <name type="scientific">Nocardioides aquiterrae</name>
    <dbReference type="NCBI Taxonomy" id="203799"/>
    <lineage>
        <taxon>Bacteria</taxon>
        <taxon>Bacillati</taxon>
        <taxon>Actinomycetota</taxon>
        <taxon>Actinomycetes</taxon>
        <taxon>Propionibacteriales</taxon>
        <taxon>Nocardioidaceae</taxon>
        <taxon>Nocardioides</taxon>
    </lineage>
</organism>
<dbReference type="Proteomes" id="UP001499979">
    <property type="component" value="Unassembled WGS sequence"/>
</dbReference>
<dbReference type="EMBL" id="BAAAJE010000021">
    <property type="protein sequence ID" value="GAA1155280.1"/>
    <property type="molecule type" value="Genomic_DNA"/>
</dbReference>
<dbReference type="Pfam" id="PF03795">
    <property type="entry name" value="YCII"/>
    <property type="match status" value="1"/>
</dbReference>
<sequence>MDFDRYTVVLLVTPEHPPELSEEEADRLQDAHLAHLAHLHDEGVLLAAGPVGDLAEGRRHYRGLSILRCEPDEALRLKGEDPAVQAGVFELVALPWMLPAGAIAAGEATFPRSTDDV</sequence>
<dbReference type="Gene3D" id="3.30.70.1060">
    <property type="entry name" value="Dimeric alpha+beta barrel"/>
    <property type="match status" value="1"/>
</dbReference>
<proteinExistence type="inferred from homology"/>
<feature type="domain" description="YCII-related" evidence="2">
    <location>
        <begin position="15"/>
        <end position="93"/>
    </location>
</feature>
<dbReference type="InterPro" id="IPR011008">
    <property type="entry name" value="Dimeric_a/b-barrel"/>
</dbReference>
<dbReference type="SUPFAM" id="SSF54909">
    <property type="entry name" value="Dimeric alpha+beta barrel"/>
    <property type="match status" value="1"/>
</dbReference>
<reference evidence="3 4" key="1">
    <citation type="journal article" date="2019" name="Int. J. Syst. Evol. Microbiol.">
        <title>The Global Catalogue of Microorganisms (GCM) 10K type strain sequencing project: providing services to taxonomists for standard genome sequencing and annotation.</title>
        <authorList>
            <consortium name="The Broad Institute Genomics Platform"/>
            <consortium name="The Broad Institute Genome Sequencing Center for Infectious Disease"/>
            <person name="Wu L."/>
            <person name="Ma J."/>
        </authorList>
    </citation>
    <scope>NUCLEOTIDE SEQUENCE [LARGE SCALE GENOMIC DNA]</scope>
    <source>
        <strain evidence="3 4">JCM 11813</strain>
    </source>
</reference>
<keyword evidence="4" id="KW-1185">Reference proteome</keyword>
<gene>
    <name evidence="3" type="ORF">GCM10009606_36840</name>
</gene>